<evidence type="ECO:0000256" key="1">
    <source>
        <dbReference type="SAM" id="MobiDB-lite"/>
    </source>
</evidence>
<feature type="compositionally biased region" description="Basic and acidic residues" evidence="1">
    <location>
        <begin position="69"/>
        <end position="81"/>
    </location>
</feature>
<sequence length="243" mass="26398">MPEIIERDGGARVVYVHPSSRTVEIERERKRMARERERIARKEERQKEEEGQKEKEKEAKVTTDVATAVDEKAEGDAERPAQSKRPIGQVDAEEAPEAVNVPAGAPSMVLEDDDNEPVSAYNMELGTTAGIGKATAAAEKLPSAHEAEPTEAEVETTHLVQGATVQLTEGVLDKMSRMENPAKAIKRWRAPSKGPGADEGVDEGVDEDGRTCVSDGSHGDAETAQTVQTAQVDTRSMFSRFFG</sequence>
<proteinExistence type="predicted"/>
<feature type="region of interest" description="Disordered" evidence="1">
    <location>
        <begin position="37"/>
        <end position="114"/>
    </location>
</feature>
<dbReference type="AlphaFoldDB" id="A0A6A6NMP7"/>
<dbReference type="Proteomes" id="UP000799766">
    <property type="component" value="Unassembled WGS sequence"/>
</dbReference>
<reference evidence="2" key="1">
    <citation type="journal article" date="2020" name="Stud. Mycol.">
        <title>101 Dothideomycetes genomes: a test case for predicting lifestyles and emergence of pathogens.</title>
        <authorList>
            <person name="Haridas S."/>
            <person name="Albert R."/>
            <person name="Binder M."/>
            <person name="Bloem J."/>
            <person name="Labutti K."/>
            <person name="Salamov A."/>
            <person name="Andreopoulos B."/>
            <person name="Baker S."/>
            <person name="Barry K."/>
            <person name="Bills G."/>
            <person name="Bluhm B."/>
            <person name="Cannon C."/>
            <person name="Castanera R."/>
            <person name="Culley D."/>
            <person name="Daum C."/>
            <person name="Ezra D."/>
            <person name="Gonzalez J."/>
            <person name="Henrissat B."/>
            <person name="Kuo A."/>
            <person name="Liang C."/>
            <person name="Lipzen A."/>
            <person name="Lutzoni F."/>
            <person name="Magnuson J."/>
            <person name="Mondo S."/>
            <person name="Nolan M."/>
            <person name="Ohm R."/>
            <person name="Pangilinan J."/>
            <person name="Park H.-J."/>
            <person name="Ramirez L."/>
            <person name="Alfaro M."/>
            <person name="Sun H."/>
            <person name="Tritt A."/>
            <person name="Yoshinaga Y."/>
            <person name="Zwiers L.-H."/>
            <person name="Turgeon B."/>
            <person name="Goodwin S."/>
            <person name="Spatafora J."/>
            <person name="Crous P."/>
            <person name="Grigoriev I."/>
        </authorList>
    </citation>
    <scope>NUCLEOTIDE SEQUENCE</scope>
    <source>
        <strain evidence="2">ATCC 16933</strain>
    </source>
</reference>
<evidence type="ECO:0000313" key="2">
    <source>
        <dbReference type="EMBL" id="KAF2453002.1"/>
    </source>
</evidence>
<name>A0A6A6NMP7_9PEZI</name>
<accession>A0A6A6NMP7</accession>
<organism evidence="2 3">
    <name type="scientific">Lineolata rhizophorae</name>
    <dbReference type="NCBI Taxonomy" id="578093"/>
    <lineage>
        <taxon>Eukaryota</taxon>
        <taxon>Fungi</taxon>
        <taxon>Dikarya</taxon>
        <taxon>Ascomycota</taxon>
        <taxon>Pezizomycotina</taxon>
        <taxon>Dothideomycetes</taxon>
        <taxon>Dothideomycetes incertae sedis</taxon>
        <taxon>Lineolatales</taxon>
        <taxon>Lineolataceae</taxon>
        <taxon>Lineolata</taxon>
    </lineage>
</organism>
<gene>
    <name evidence="2" type="ORF">BDY21DRAFT_375046</name>
</gene>
<evidence type="ECO:0000313" key="3">
    <source>
        <dbReference type="Proteomes" id="UP000799766"/>
    </source>
</evidence>
<dbReference type="EMBL" id="MU001700">
    <property type="protein sequence ID" value="KAF2453002.1"/>
    <property type="molecule type" value="Genomic_DNA"/>
</dbReference>
<feature type="compositionally biased region" description="Basic and acidic residues" evidence="1">
    <location>
        <begin position="37"/>
        <end position="61"/>
    </location>
</feature>
<dbReference type="OrthoDB" id="5084546at2759"/>
<feature type="region of interest" description="Disordered" evidence="1">
    <location>
        <begin position="134"/>
        <end position="243"/>
    </location>
</feature>
<feature type="compositionally biased region" description="Low complexity" evidence="1">
    <location>
        <begin position="223"/>
        <end position="232"/>
    </location>
</feature>
<feature type="compositionally biased region" description="Low complexity" evidence="1">
    <location>
        <begin position="97"/>
        <end position="106"/>
    </location>
</feature>
<protein>
    <submittedName>
        <fullName evidence="2">Uncharacterized protein</fullName>
    </submittedName>
</protein>
<keyword evidence="3" id="KW-1185">Reference proteome</keyword>